<dbReference type="SUPFAM" id="SSF49785">
    <property type="entry name" value="Galactose-binding domain-like"/>
    <property type="match status" value="2"/>
</dbReference>
<comment type="similarity">
    <text evidence="1">Belongs to the allantoicase family.</text>
</comment>
<dbReference type="STRING" id="74557.A0A1V9YYL4"/>
<accession>A0A1V9YYL4</accession>
<gene>
    <name evidence="3" type="ORF">THRCLA_09185</name>
</gene>
<evidence type="ECO:0000259" key="2">
    <source>
        <dbReference type="Pfam" id="PF03561"/>
    </source>
</evidence>
<dbReference type="AlphaFoldDB" id="A0A1V9YYL4"/>
<dbReference type="FunFam" id="2.60.120.260:FF:000077">
    <property type="entry name" value="Probable allantoicase"/>
    <property type="match status" value="1"/>
</dbReference>
<comment type="caution">
    <text evidence="3">The sequence shown here is derived from an EMBL/GenBank/DDBJ whole genome shotgun (WGS) entry which is preliminary data.</text>
</comment>
<dbReference type="InterPro" id="IPR005164">
    <property type="entry name" value="Allantoicase"/>
</dbReference>
<dbReference type="GO" id="GO:0000256">
    <property type="term" value="P:allantoin catabolic process"/>
    <property type="evidence" value="ECO:0007669"/>
    <property type="project" value="InterPro"/>
</dbReference>
<evidence type="ECO:0000313" key="4">
    <source>
        <dbReference type="Proteomes" id="UP000243217"/>
    </source>
</evidence>
<sequence>MPKPSFTTLTCLSTKGHVLFATDEWFASADNLLLTSPPVFIPEKFTDFGKWMDGWETRRKRIPGHDWCVIKLGLRGKIAGIDIDTAFFTGNNAPRVSIQAACLPEGKGQELTRERQMGTCASSSESEAIEKLGSESWHEILPRTELNPGYEESRHHYFEIANDQVWTHLRVNIFPDGGIARLKVYGIVSVDWDKVPADASVDLVAAANGGTIITYSDAHFGEPKNLLMPGRGINMGDGWETARKKTRPAILTADEKGLLTVPGKDWVIIQLGHIGIIDRIEIDTHHFKGNYPESCFIEGRFHQGQASTLNEQTQWRPLLPRTKLGPDAQHYFGKDQLVPGEAINHVRLTIYPDGGISRLRIWGRKALLGRL</sequence>
<name>A0A1V9YYL4_9STRA</name>
<dbReference type="Proteomes" id="UP000243217">
    <property type="component" value="Unassembled WGS sequence"/>
</dbReference>
<dbReference type="Pfam" id="PF03561">
    <property type="entry name" value="Allantoicase"/>
    <property type="match status" value="2"/>
</dbReference>
<dbReference type="PANTHER" id="PTHR12045:SF3">
    <property type="entry name" value="INACTIVE ALLANTOICASE-RELATED"/>
    <property type="match status" value="1"/>
</dbReference>
<keyword evidence="4" id="KW-1185">Reference proteome</keyword>
<feature type="domain" description="Allantoicase" evidence="2">
    <location>
        <begin position="16"/>
        <end position="188"/>
    </location>
</feature>
<reference evidence="3 4" key="1">
    <citation type="journal article" date="2014" name="Genome Biol. Evol.">
        <title>The secreted proteins of Achlya hypogyna and Thraustotheca clavata identify the ancestral oomycete secretome and reveal gene acquisitions by horizontal gene transfer.</title>
        <authorList>
            <person name="Misner I."/>
            <person name="Blouin N."/>
            <person name="Leonard G."/>
            <person name="Richards T.A."/>
            <person name="Lane C.E."/>
        </authorList>
    </citation>
    <scope>NUCLEOTIDE SEQUENCE [LARGE SCALE GENOMIC DNA]</scope>
    <source>
        <strain evidence="3 4">ATCC 34112</strain>
    </source>
</reference>
<dbReference type="HAMAP" id="MF_00813">
    <property type="entry name" value="Allantoicase"/>
    <property type="match status" value="1"/>
</dbReference>
<dbReference type="PIRSF" id="PIRSF016516">
    <property type="entry name" value="Allantoicase"/>
    <property type="match status" value="1"/>
</dbReference>
<protein>
    <submittedName>
        <fullName evidence="3">Allantoicase</fullName>
    </submittedName>
</protein>
<dbReference type="InterPro" id="IPR015908">
    <property type="entry name" value="Allantoicase_dom"/>
</dbReference>
<evidence type="ECO:0000313" key="3">
    <source>
        <dbReference type="EMBL" id="OQR90848.1"/>
    </source>
</evidence>
<dbReference type="OrthoDB" id="10266039at2759"/>
<proteinExistence type="inferred from homology"/>
<organism evidence="3 4">
    <name type="scientific">Thraustotheca clavata</name>
    <dbReference type="NCBI Taxonomy" id="74557"/>
    <lineage>
        <taxon>Eukaryota</taxon>
        <taxon>Sar</taxon>
        <taxon>Stramenopiles</taxon>
        <taxon>Oomycota</taxon>
        <taxon>Saprolegniomycetes</taxon>
        <taxon>Saprolegniales</taxon>
        <taxon>Achlyaceae</taxon>
        <taxon>Thraustotheca</taxon>
    </lineage>
</organism>
<feature type="domain" description="Allantoicase" evidence="2">
    <location>
        <begin position="209"/>
        <end position="365"/>
    </location>
</feature>
<dbReference type="Gene3D" id="2.60.120.260">
    <property type="entry name" value="Galactose-binding domain-like"/>
    <property type="match status" value="2"/>
</dbReference>
<evidence type="ECO:0000256" key="1">
    <source>
        <dbReference type="ARBA" id="ARBA00009242"/>
    </source>
</evidence>
<dbReference type="GO" id="GO:0004037">
    <property type="term" value="F:allantoicase activity"/>
    <property type="evidence" value="ECO:0007669"/>
    <property type="project" value="InterPro"/>
</dbReference>
<dbReference type="InterPro" id="IPR008979">
    <property type="entry name" value="Galactose-bd-like_sf"/>
</dbReference>
<dbReference type="NCBIfam" id="TIGR02961">
    <property type="entry name" value="allantoicase"/>
    <property type="match status" value="1"/>
</dbReference>
<dbReference type="EMBL" id="JNBS01002484">
    <property type="protein sequence ID" value="OQR90848.1"/>
    <property type="molecule type" value="Genomic_DNA"/>
</dbReference>
<dbReference type="PANTHER" id="PTHR12045">
    <property type="entry name" value="ALLANTOICASE"/>
    <property type="match status" value="1"/>
</dbReference>